<dbReference type="InterPro" id="IPR007138">
    <property type="entry name" value="ABM_dom"/>
</dbReference>
<keyword evidence="3" id="KW-1185">Reference proteome</keyword>
<name>A0ABT8R9G7_9BACT</name>
<keyword evidence="2" id="KW-0560">Oxidoreductase</keyword>
<dbReference type="Proteomes" id="UP001168528">
    <property type="component" value="Unassembled WGS sequence"/>
</dbReference>
<proteinExistence type="predicted"/>
<reference evidence="2" key="1">
    <citation type="submission" date="2023-07" db="EMBL/GenBank/DDBJ databases">
        <title>The genome sequence of Rhodocytophaga aerolata KACC 12507.</title>
        <authorList>
            <person name="Zhang X."/>
        </authorList>
    </citation>
    <scope>NUCLEOTIDE SEQUENCE</scope>
    <source>
        <strain evidence="2">KACC 12507</strain>
    </source>
</reference>
<comment type="caution">
    <text evidence="2">The sequence shown here is derived from an EMBL/GenBank/DDBJ whole genome shotgun (WGS) entry which is preliminary data.</text>
</comment>
<accession>A0ABT8R9G7</accession>
<evidence type="ECO:0000313" key="3">
    <source>
        <dbReference type="Proteomes" id="UP001168528"/>
    </source>
</evidence>
<gene>
    <name evidence="2" type="ORF">Q0590_20850</name>
</gene>
<sequence length="100" mass="11993">MITRLVKMTFQVDQINTFIQLFEQSKYKIRQFSGCLHLELLRDSNKATIFYTYSIWTDEDALEQYRKSEFFRTTWAQTKVLFESKPEAVSLYQVSNTDEL</sequence>
<dbReference type="EMBL" id="JAUKPO010000013">
    <property type="protein sequence ID" value="MDO1448739.1"/>
    <property type="molecule type" value="Genomic_DNA"/>
</dbReference>
<dbReference type="SUPFAM" id="SSF54909">
    <property type="entry name" value="Dimeric alpha+beta barrel"/>
    <property type="match status" value="1"/>
</dbReference>
<dbReference type="GO" id="GO:0004497">
    <property type="term" value="F:monooxygenase activity"/>
    <property type="evidence" value="ECO:0007669"/>
    <property type="project" value="UniProtKB-KW"/>
</dbReference>
<evidence type="ECO:0000259" key="1">
    <source>
        <dbReference type="PROSITE" id="PS51725"/>
    </source>
</evidence>
<dbReference type="Pfam" id="PF03992">
    <property type="entry name" value="ABM"/>
    <property type="match status" value="1"/>
</dbReference>
<dbReference type="InterPro" id="IPR011008">
    <property type="entry name" value="Dimeric_a/b-barrel"/>
</dbReference>
<evidence type="ECO:0000313" key="2">
    <source>
        <dbReference type="EMBL" id="MDO1448739.1"/>
    </source>
</evidence>
<organism evidence="2 3">
    <name type="scientific">Rhodocytophaga aerolata</name>
    <dbReference type="NCBI Taxonomy" id="455078"/>
    <lineage>
        <taxon>Bacteria</taxon>
        <taxon>Pseudomonadati</taxon>
        <taxon>Bacteroidota</taxon>
        <taxon>Cytophagia</taxon>
        <taxon>Cytophagales</taxon>
        <taxon>Rhodocytophagaceae</taxon>
        <taxon>Rhodocytophaga</taxon>
    </lineage>
</organism>
<dbReference type="Gene3D" id="3.30.70.100">
    <property type="match status" value="1"/>
</dbReference>
<dbReference type="RefSeq" id="WP_302039538.1">
    <property type="nucleotide sequence ID" value="NZ_JAUKPO010000013.1"/>
</dbReference>
<protein>
    <submittedName>
        <fullName evidence="2">Quinol monooxygenase</fullName>
        <ecNumber evidence="2">1.-.-.-</ecNumber>
    </submittedName>
</protein>
<feature type="domain" description="ABM" evidence="1">
    <location>
        <begin position="2"/>
        <end position="90"/>
    </location>
</feature>
<dbReference type="EC" id="1.-.-.-" evidence="2"/>
<dbReference type="PROSITE" id="PS51725">
    <property type="entry name" value="ABM"/>
    <property type="match status" value="1"/>
</dbReference>
<keyword evidence="2" id="KW-0503">Monooxygenase</keyword>